<dbReference type="PANTHER" id="PTHR46825">
    <property type="entry name" value="D-ALANYL-D-ALANINE-CARBOXYPEPTIDASE/ENDOPEPTIDASE AMPH"/>
    <property type="match status" value="1"/>
</dbReference>
<evidence type="ECO:0000259" key="2">
    <source>
        <dbReference type="Pfam" id="PF00144"/>
    </source>
</evidence>
<accession>A0ABY6QQH6</accession>
<proteinExistence type="predicted"/>
<dbReference type="GeneID" id="95598716"/>
<dbReference type="PANTHER" id="PTHR46825:SF7">
    <property type="entry name" value="D-ALANYL-D-ALANINE CARBOXYPEPTIDASE"/>
    <property type="match status" value="1"/>
</dbReference>
<dbReference type="Gene3D" id="3.40.710.10">
    <property type="entry name" value="DD-peptidase/beta-lactamase superfamily"/>
    <property type="match status" value="1"/>
</dbReference>
<dbReference type="SUPFAM" id="SSF56601">
    <property type="entry name" value="beta-lactamase/transpeptidase-like"/>
    <property type="match status" value="1"/>
</dbReference>
<gene>
    <name evidence="3" type="ORF">LDH80_04690</name>
</gene>
<evidence type="ECO:0000313" key="4">
    <source>
        <dbReference type="Proteomes" id="UP001164506"/>
    </source>
</evidence>
<dbReference type="EMBL" id="CP084204">
    <property type="protein sequence ID" value="UZX20053.1"/>
    <property type="molecule type" value="Genomic_DNA"/>
</dbReference>
<dbReference type="RefSeq" id="WP_267258170.1">
    <property type="nucleotide sequence ID" value="NZ_CP084204.1"/>
</dbReference>
<keyword evidence="1" id="KW-0732">Signal</keyword>
<feature type="chain" id="PRO_5047037315" evidence="1">
    <location>
        <begin position="28"/>
        <end position="422"/>
    </location>
</feature>
<evidence type="ECO:0000313" key="3">
    <source>
        <dbReference type="EMBL" id="UZX20053.1"/>
    </source>
</evidence>
<evidence type="ECO:0000256" key="1">
    <source>
        <dbReference type="SAM" id="SignalP"/>
    </source>
</evidence>
<sequence>MRRSSTLPLALTLAAAVAFGLAAPAQAGPAGPARATALDPDGVERVAVGPSGADGSGIDREALRAAMVLRPDDGVAGIVAEVHKGGETWRGRSGDTVSGRRVSPDAHFRIGSISKPMEAVILLQLAGEGRVDLDRSVQHYLPGLLPESRFREPISVRQLLNHTSGLPDEFEGAPAPTPEEEIERRLDYLTFDEVIEQTLRPEGRPAPGPHFSPGTRQRYNSFGYRIAGKLIEEITGHSYQYEVTTRILRPLKMRETRAAVPDRSTAVPRPYLAGYLSRSDGEPVDANVQGGLPASMTSTTGDLDRFITGLFEGRLLRPAQTAELFTVPKGPDGKPLPYADDASCNAGPARGTACFSVGLMSTPLPDGSVLWGKTGSEPGYRSGVFASRDLDRRAVYAMGTSTSMVNGAPAVAQRLALAAFTG</sequence>
<keyword evidence="4" id="KW-1185">Reference proteome</keyword>
<feature type="domain" description="Beta-lactamase-related" evidence="2">
    <location>
        <begin position="73"/>
        <end position="402"/>
    </location>
</feature>
<feature type="signal peptide" evidence="1">
    <location>
        <begin position="1"/>
        <end position="27"/>
    </location>
</feature>
<dbReference type="InterPro" id="IPR012338">
    <property type="entry name" value="Beta-lactam/transpept-like"/>
</dbReference>
<reference evidence="3" key="1">
    <citation type="submission" date="2021-09" db="EMBL/GenBank/DDBJ databases">
        <title>Complete genome sequence and metabolic characterization of Streptomyces tanashiensis DSM 731 the producer of antibacterial Kalafungin and diverse secondary metabolites.</title>
        <authorList>
            <person name="Abbasi M.N."/>
            <person name="Anwar M.N."/>
            <person name="Alam K."/>
            <person name="Shoaib M."/>
            <person name="Lin Z."/>
            <person name="Hayat M."/>
            <person name="Ali M.I."/>
            <person name="Malik H.M.T."/>
            <person name="Ahmed I."/>
            <person name="Li A."/>
            <person name="Hailong Wang H."/>
            <person name="Zhang Y."/>
        </authorList>
    </citation>
    <scope>NUCLEOTIDE SEQUENCE</scope>
    <source>
        <strain evidence="3">Kala</strain>
    </source>
</reference>
<dbReference type="InterPro" id="IPR050491">
    <property type="entry name" value="AmpC-like"/>
</dbReference>
<organism evidence="3 4">
    <name type="scientific">Streptomyces tanashiensis</name>
    <dbReference type="NCBI Taxonomy" id="67367"/>
    <lineage>
        <taxon>Bacteria</taxon>
        <taxon>Bacillati</taxon>
        <taxon>Actinomycetota</taxon>
        <taxon>Actinomycetes</taxon>
        <taxon>Kitasatosporales</taxon>
        <taxon>Streptomycetaceae</taxon>
        <taxon>Streptomyces</taxon>
    </lineage>
</organism>
<dbReference type="Proteomes" id="UP001164506">
    <property type="component" value="Chromosome"/>
</dbReference>
<dbReference type="InterPro" id="IPR001466">
    <property type="entry name" value="Beta-lactam-related"/>
</dbReference>
<name>A0ABY6QQH6_9ACTN</name>
<protein>
    <submittedName>
        <fullName evidence="3">Beta-lactamase family protein</fullName>
    </submittedName>
</protein>
<dbReference type="Pfam" id="PF00144">
    <property type="entry name" value="Beta-lactamase"/>
    <property type="match status" value="1"/>
</dbReference>